<sequence>ELVALSRKLTARLPITEKAGPIGRPSVWADGRQALCETVPYFKTPQGGCHQNDGHVYAFYFDSVGHCREYMDTDVIIARSGGGMEMDKDRNLLQSRDHEYQGKSKQSKSQVEAVLNNIRHENPIVIICGDRNEGAICRMPHKFCVLGWYKPIAVWTEKTLGKGGRAFRTIKYRFERLGSKDAWFAPKEGVSLTGEYYQLAGPLTYASCARCRKQHPQMYLEGWMCLTYDCESLWKVDGKRDAAYGRLEYNPAYLLQRTPWSDEQEPYDVRVPIPDVGNYIGDNLSYINTRGICCPKCGKCNSRRYFKGWKCENRECDWERFPKHFPVRPAQLHSPWDTFGDGPSLGRNTFDEANVKLAIEHYHGMKIYRYTFNGVEGSLTHITSNARLNAAANGPNDMLAALQQQDDPELELPLERRIFAGTGGDFMSSYSINYGMPYKFIASGSSLPFEKAPWPVRSARADLNWASQNILGQEGHIDFNEQLIFAYLEKQKLEYHDDGEKGLGPRIATLSLGASARMHLRMKHKHFVGCSKTGIFTSDKPIPGCKGGDAAYHQRLEAWHALEQLRESDRAQYIRRQKEIPHELGMYQDRNKVRAGGDLVVLTLNHGDMVLMEGRQIQQYFEHKVQSEGYLRFALTCRTVLGDHLKPDEMPAFEVSPD</sequence>
<dbReference type="PANTHER" id="PTHR31573:SF4">
    <property type="entry name" value="FE2OG DIOXYGENASE DOMAIN-CONTAINING PROTEIN"/>
    <property type="match status" value="1"/>
</dbReference>
<evidence type="ECO:0000256" key="1">
    <source>
        <dbReference type="PIRSR" id="PIRSR632852-1"/>
    </source>
</evidence>
<dbReference type="PANTHER" id="PTHR31573">
    <property type="entry name" value="ALPHA-KETOGLUTARATE-DEPENDENT DIOXYGENASE ALKB HOMOLOG 2"/>
    <property type="match status" value="1"/>
</dbReference>
<organism evidence="4">
    <name type="scientific">Dissoconium aciculare CBS 342.82</name>
    <dbReference type="NCBI Taxonomy" id="1314786"/>
    <lineage>
        <taxon>Eukaryota</taxon>
        <taxon>Fungi</taxon>
        <taxon>Dikarya</taxon>
        <taxon>Ascomycota</taxon>
        <taxon>Pezizomycotina</taxon>
        <taxon>Dothideomycetes</taxon>
        <taxon>Dothideomycetidae</taxon>
        <taxon>Mycosphaerellales</taxon>
        <taxon>Dissoconiaceae</taxon>
        <taxon>Dissoconium</taxon>
    </lineage>
</organism>
<dbReference type="SUPFAM" id="SSF51197">
    <property type="entry name" value="Clavaminate synthase-like"/>
    <property type="match status" value="1"/>
</dbReference>
<evidence type="ECO:0000313" key="4">
    <source>
        <dbReference type="RefSeq" id="XP_033459429.1"/>
    </source>
</evidence>
<feature type="domain" description="Alpha-ketoglutarate-dependent dioxygenase AlkB-like" evidence="2">
    <location>
        <begin position="474"/>
        <end position="627"/>
    </location>
</feature>
<protein>
    <recommendedName>
        <fullName evidence="2">Alpha-ketoglutarate-dependent dioxygenase AlkB-like domain-containing protein</fullName>
    </recommendedName>
</protein>
<dbReference type="GO" id="GO:0051747">
    <property type="term" value="F:cytosine C-5 DNA demethylase activity"/>
    <property type="evidence" value="ECO:0007669"/>
    <property type="project" value="TreeGrafter"/>
</dbReference>
<keyword evidence="3" id="KW-1185">Reference proteome</keyword>
<feature type="non-terminal residue" evidence="4">
    <location>
        <position position="1"/>
    </location>
</feature>
<reference evidence="4" key="3">
    <citation type="submission" date="2025-08" db="UniProtKB">
        <authorList>
            <consortium name="RefSeq"/>
        </authorList>
    </citation>
    <scope>IDENTIFICATION</scope>
    <source>
        <strain evidence="4">CBS 342.82</strain>
    </source>
</reference>
<dbReference type="Pfam" id="PF13532">
    <property type="entry name" value="2OG-FeII_Oxy_2"/>
    <property type="match status" value="1"/>
</dbReference>
<dbReference type="AlphaFoldDB" id="A0A6J3M3C2"/>
<reference evidence="4" key="1">
    <citation type="submission" date="2020-01" db="EMBL/GenBank/DDBJ databases">
        <authorList>
            <consortium name="DOE Joint Genome Institute"/>
            <person name="Haridas S."/>
            <person name="Albert R."/>
            <person name="Binder M."/>
            <person name="Bloem J."/>
            <person name="Labutti K."/>
            <person name="Salamov A."/>
            <person name="Andreopoulos B."/>
            <person name="Baker S.E."/>
            <person name="Barry K."/>
            <person name="Bills G."/>
            <person name="Bluhm B.H."/>
            <person name="Cannon C."/>
            <person name="Castanera R."/>
            <person name="Culley D.E."/>
            <person name="Daum C."/>
            <person name="Ezra D."/>
            <person name="Gonzalez J.B."/>
            <person name="Henrissat B."/>
            <person name="Kuo A."/>
            <person name="Liang C."/>
            <person name="Lipzen A."/>
            <person name="Lutzoni F."/>
            <person name="Magnuson J."/>
            <person name="Mondo S."/>
            <person name="Nolan M."/>
            <person name="Ohm R."/>
            <person name="Pangilinan J."/>
            <person name="Park H.-J."/>
            <person name="Ramirez L."/>
            <person name="Alfaro M."/>
            <person name="Sun H."/>
            <person name="Tritt A."/>
            <person name="Yoshinaga Y."/>
            <person name="Zwiers L.-H."/>
            <person name="Turgeon B.G."/>
            <person name="Goodwin S.B."/>
            <person name="Spatafora J.W."/>
            <person name="Crous P.W."/>
            <person name="Grigoriev I.V."/>
        </authorList>
    </citation>
    <scope>NUCLEOTIDE SEQUENCE</scope>
    <source>
        <strain evidence="4">CBS 342.82</strain>
    </source>
</reference>
<dbReference type="InterPro" id="IPR037151">
    <property type="entry name" value="AlkB-like_sf"/>
</dbReference>
<dbReference type="OrthoDB" id="2163491at2759"/>
<dbReference type="GO" id="GO:0006307">
    <property type="term" value="P:DNA alkylation repair"/>
    <property type="evidence" value="ECO:0007669"/>
    <property type="project" value="TreeGrafter"/>
</dbReference>
<proteinExistence type="predicted"/>
<dbReference type="Proteomes" id="UP000504637">
    <property type="component" value="Unplaced"/>
</dbReference>
<accession>A0A6J3M3C2</accession>
<feature type="non-terminal residue" evidence="4">
    <location>
        <position position="658"/>
    </location>
</feature>
<dbReference type="GO" id="GO:0035516">
    <property type="term" value="F:broad specificity oxidative DNA demethylase activity"/>
    <property type="evidence" value="ECO:0007669"/>
    <property type="project" value="TreeGrafter"/>
</dbReference>
<reference evidence="4" key="2">
    <citation type="submission" date="2020-04" db="EMBL/GenBank/DDBJ databases">
        <authorList>
            <consortium name="NCBI Genome Project"/>
        </authorList>
    </citation>
    <scope>NUCLEOTIDE SEQUENCE</scope>
    <source>
        <strain evidence="4">CBS 342.82</strain>
    </source>
</reference>
<dbReference type="RefSeq" id="XP_033459429.1">
    <property type="nucleotide sequence ID" value="XM_033600517.1"/>
</dbReference>
<dbReference type="InterPro" id="IPR032852">
    <property type="entry name" value="ALKBH2"/>
</dbReference>
<evidence type="ECO:0000313" key="3">
    <source>
        <dbReference type="Proteomes" id="UP000504637"/>
    </source>
</evidence>
<feature type="binding site" evidence="1">
    <location>
        <position position="496"/>
    </location>
    <ligand>
        <name>2-oxoglutarate</name>
        <dbReference type="ChEBI" id="CHEBI:16810"/>
    </ligand>
</feature>
<dbReference type="Gene3D" id="2.60.120.590">
    <property type="entry name" value="Alpha-ketoglutarate-dependent dioxygenase AlkB-like"/>
    <property type="match status" value="1"/>
</dbReference>
<evidence type="ECO:0000259" key="2">
    <source>
        <dbReference type="Pfam" id="PF13532"/>
    </source>
</evidence>
<gene>
    <name evidence="4" type="ORF">K489DRAFT_304661</name>
</gene>
<feature type="binding site" evidence="1">
    <location>
        <position position="487"/>
    </location>
    <ligand>
        <name>2-oxoglutarate</name>
        <dbReference type="ChEBI" id="CHEBI:16810"/>
    </ligand>
</feature>
<dbReference type="GeneID" id="54358317"/>
<dbReference type="InterPro" id="IPR027450">
    <property type="entry name" value="AlkB-like"/>
</dbReference>
<name>A0A6J3M3C2_9PEZI</name>
<dbReference type="GO" id="GO:0008198">
    <property type="term" value="F:ferrous iron binding"/>
    <property type="evidence" value="ECO:0007669"/>
    <property type="project" value="TreeGrafter"/>
</dbReference>